<dbReference type="AlphaFoldDB" id="A0A0E9QIV1"/>
<organism evidence="1">
    <name type="scientific">Anguilla anguilla</name>
    <name type="common">European freshwater eel</name>
    <name type="synonym">Muraena anguilla</name>
    <dbReference type="NCBI Taxonomy" id="7936"/>
    <lineage>
        <taxon>Eukaryota</taxon>
        <taxon>Metazoa</taxon>
        <taxon>Chordata</taxon>
        <taxon>Craniata</taxon>
        <taxon>Vertebrata</taxon>
        <taxon>Euteleostomi</taxon>
        <taxon>Actinopterygii</taxon>
        <taxon>Neopterygii</taxon>
        <taxon>Teleostei</taxon>
        <taxon>Anguilliformes</taxon>
        <taxon>Anguillidae</taxon>
        <taxon>Anguilla</taxon>
    </lineage>
</organism>
<reference evidence="1" key="1">
    <citation type="submission" date="2014-11" db="EMBL/GenBank/DDBJ databases">
        <authorList>
            <person name="Amaro Gonzalez C."/>
        </authorList>
    </citation>
    <scope>NUCLEOTIDE SEQUENCE</scope>
</reference>
<accession>A0A0E9QIV1</accession>
<protein>
    <submittedName>
        <fullName evidence="1">Uncharacterized protein</fullName>
    </submittedName>
</protein>
<name>A0A0E9QIV1_ANGAN</name>
<dbReference type="EMBL" id="GBXM01092559">
    <property type="protein sequence ID" value="JAH16018.1"/>
    <property type="molecule type" value="Transcribed_RNA"/>
</dbReference>
<reference evidence="1" key="2">
    <citation type="journal article" date="2015" name="Fish Shellfish Immunol.">
        <title>Early steps in the European eel (Anguilla anguilla)-Vibrio vulnificus interaction in the gills: Role of the RtxA13 toxin.</title>
        <authorList>
            <person name="Callol A."/>
            <person name="Pajuelo D."/>
            <person name="Ebbesson L."/>
            <person name="Teles M."/>
            <person name="MacKenzie S."/>
            <person name="Amaro C."/>
        </authorList>
    </citation>
    <scope>NUCLEOTIDE SEQUENCE</scope>
</reference>
<proteinExistence type="predicted"/>
<sequence length="21" mass="2517">MGFKPNYLTTGEMRQFRKIQA</sequence>
<evidence type="ECO:0000313" key="1">
    <source>
        <dbReference type="EMBL" id="JAH16018.1"/>
    </source>
</evidence>